<keyword evidence="3" id="KW-1003">Cell membrane</keyword>
<dbReference type="PANTHER" id="PTHR11795:SF445">
    <property type="entry name" value="AMINO ACID ABC TRANSPORTER PERMEASE PROTEIN"/>
    <property type="match status" value="1"/>
</dbReference>
<feature type="transmembrane region" description="Helical" evidence="9">
    <location>
        <begin position="134"/>
        <end position="162"/>
    </location>
</feature>
<keyword evidence="4 9" id="KW-0812">Transmembrane</keyword>
<dbReference type="GO" id="GO:0006865">
    <property type="term" value="P:amino acid transport"/>
    <property type="evidence" value="ECO:0007669"/>
    <property type="project" value="UniProtKB-KW"/>
</dbReference>
<evidence type="ECO:0000256" key="8">
    <source>
        <dbReference type="ARBA" id="ARBA00037998"/>
    </source>
</evidence>
<evidence type="ECO:0000256" key="4">
    <source>
        <dbReference type="ARBA" id="ARBA00022692"/>
    </source>
</evidence>
<keyword evidence="7 9" id="KW-0472">Membrane</keyword>
<dbReference type="InterPro" id="IPR052157">
    <property type="entry name" value="BCAA_transport_permease"/>
</dbReference>
<evidence type="ECO:0000256" key="5">
    <source>
        <dbReference type="ARBA" id="ARBA00022970"/>
    </source>
</evidence>
<evidence type="ECO:0000256" key="3">
    <source>
        <dbReference type="ARBA" id="ARBA00022475"/>
    </source>
</evidence>
<comment type="subcellular location">
    <subcellularLocation>
        <location evidence="1">Cell membrane</location>
        <topology evidence="1">Multi-pass membrane protein</topology>
    </subcellularLocation>
</comment>
<dbReference type="GO" id="GO:0022857">
    <property type="term" value="F:transmembrane transporter activity"/>
    <property type="evidence" value="ECO:0007669"/>
    <property type="project" value="InterPro"/>
</dbReference>
<name>X1EH90_9ZZZZ</name>
<protein>
    <recommendedName>
        <fullName evidence="11">Branched-chain amino acid ABC transporter permease</fullName>
    </recommendedName>
</protein>
<organism evidence="10">
    <name type="scientific">marine sediment metagenome</name>
    <dbReference type="NCBI Taxonomy" id="412755"/>
    <lineage>
        <taxon>unclassified sequences</taxon>
        <taxon>metagenomes</taxon>
        <taxon>ecological metagenomes</taxon>
    </lineage>
</organism>
<comment type="caution">
    <text evidence="10">The sequence shown here is derived from an EMBL/GenBank/DDBJ whole genome shotgun (WGS) entry which is preliminary data.</text>
</comment>
<dbReference type="Pfam" id="PF02653">
    <property type="entry name" value="BPD_transp_2"/>
    <property type="match status" value="1"/>
</dbReference>
<proteinExistence type="inferred from homology"/>
<evidence type="ECO:0000313" key="10">
    <source>
        <dbReference type="EMBL" id="GAH08003.1"/>
    </source>
</evidence>
<dbReference type="PANTHER" id="PTHR11795">
    <property type="entry name" value="BRANCHED-CHAIN AMINO ACID TRANSPORT SYSTEM PERMEASE PROTEIN LIVH"/>
    <property type="match status" value="1"/>
</dbReference>
<evidence type="ECO:0000256" key="6">
    <source>
        <dbReference type="ARBA" id="ARBA00022989"/>
    </source>
</evidence>
<dbReference type="CDD" id="cd06582">
    <property type="entry name" value="TM_PBP1_LivH_like"/>
    <property type="match status" value="1"/>
</dbReference>
<evidence type="ECO:0000256" key="9">
    <source>
        <dbReference type="SAM" id="Phobius"/>
    </source>
</evidence>
<keyword evidence="5" id="KW-0029">Amino-acid transport</keyword>
<evidence type="ECO:0008006" key="11">
    <source>
        <dbReference type="Google" id="ProtNLM"/>
    </source>
</evidence>
<dbReference type="InterPro" id="IPR001851">
    <property type="entry name" value="ABC_transp_permease"/>
</dbReference>
<dbReference type="EMBL" id="BART01033499">
    <property type="protein sequence ID" value="GAH08003.1"/>
    <property type="molecule type" value="Genomic_DNA"/>
</dbReference>
<accession>X1EH90</accession>
<evidence type="ECO:0000256" key="1">
    <source>
        <dbReference type="ARBA" id="ARBA00004651"/>
    </source>
</evidence>
<reference evidence="10" key="1">
    <citation type="journal article" date="2014" name="Front. Microbiol.">
        <title>High frequency of phylogenetically diverse reductive dehalogenase-homologous genes in deep subseafloor sedimentary metagenomes.</title>
        <authorList>
            <person name="Kawai M."/>
            <person name="Futagami T."/>
            <person name="Toyoda A."/>
            <person name="Takaki Y."/>
            <person name="Nishi S."/>
            <person name="Hori S."/>
            <person name="Arai W."/>
            <person name="Tsubouchi T."/>
            <person name="Morono Y."/>
            <person name="Uchiyama I."/>
            <person name="Ito T."/>
            <person name="Fujiyama A."/>
            <person name="Inagaki F."/>
            <person name="Takami H."/>
        </authorList>
    </citation>
    <scope>NUCLEOTIDE SEQUENCE</scope>
    <source>
        <strain evidence="10">Expedition CK06-06</strain>
    </source>
</reference>
<sequence>WEKKWKPPLLVAFGLSIILQNSLLLVFTPDARSLMTDLSVKTISLGSSLNLPILYFVDFLLGCAVILALHLFFKRTYLGRAIRASSDDEVGARLMGINTRNIYAYAMGIAMMTAAVAGVLVGMTFTFYPHTGPQYLIIAFGVMIIGGLGSMAGCLVGGIILAEAQLLGAHFTGPGYQLLCGYLVLLIVLGLRPQGIFGKA</sequence>
<feature type="transmembrane region" description="Helical" evidence="9">
    <location>
        <begin position="174"/>
        <end position="191"/>
    </location>
</feature>
<gene>
    <name evidence="10" type="ORF">S01H4_57544</name>
</gene>
<feature type="transmembrane region" description="Helical" evidence="9">
    <location>
        <begin position="53"/>
        <end position="73"/>
    </location>
</feature>
<keyword evidence="6 9" id="KW-1133">Transmembrane helix</keyword>
<feature type="non-terminal residue" evidence="10">
    <location>
        <position position="1"/>
    </location>
</feature>
<evidence type="ECO:0000256" key="7">
    <source>
        <dbReference type="ARBA" id="ARBA00023136"/>
    </source>
</evidence>
<feature type="transmembrane region" description="Helical" evidence="9">
    <location>
        <begin position="102"/>
        <end position="128"/>
    </location>
</feature>
<dbReference type="GO" id="GO:0005886">
    <property type="term" value="C:plasma membrane"/>
    <property type="evidence" value="ECO:0007669"/>
    <property type="project" value="UniProtKB-SubCell"/>
</dbReference>
<dbReference type="AlphaFoldDB" id="X1EH90"/>
<keyword evidence="2" id="KW-0813">Transport</keyword>
<evidence type="ECO:0000256" key="2">
    <source>
        <dbReference type="ARBA" id="ARBA00022448"/>
    </source>
</evidence>
<comment type="similarity">
    <text evidence="8">Belongs to the binding-protein-dependent transport system permease family. LivHM subfamily.</text>
</comment>